<dbReference type="InterPro" id="IPR003593">
    <property type="entry name" value="AAA+_ATPase"/>
</dbReference>
<dbReference type="CDD" id="cd03268">
    <property type="entry name" value="ABC_BcrA_bacitracin_resist"/>
    <property type="match status" value="1"/>
</dbReference>
<dbReference type="InterPro" id="IPR027417">
    <property type="entry name" value="P-loop_NTPase"/>
</dbReference>
<keyword evidence="3" id="KW-0547">Nucleotide-binding</keyword>
<dbReference type="RefSeq" id="WP_190298249.1">
    <property type="nucleotide sequence ID" value="NZ_CP061172.1"/>
</dbReference>
<dbReference type="Proteomes" id="UP000516384">
    <property type="component" value="Chromosome"/>
</dbReference>
<dbReference type="PROSITE" id="PS50893">
    <property type="entry name" value="ABC_TRANSPORTER_2"/>
    <property type="match status" value="1"/>
</dbReference>
<evidence type="ECO:0000256" key="3">
    <source>
        <dbReference type="ARBA" id="ARBA00022741"/>
    </source>
</evidence>
<keyword evidence="4 6" id="KW-0067">ATP-binding</keyword>
<dbReference type="PANTHER" id="PTHR43335">
    <property type="entry name" value="ABC TRANSPORTER, ATP-BINDING PROTEIN"/>
    <property type="match status" value="1"/>
</dbReference>
<feature type="domain" description="ABC transporter" evidence="5">
    <location>
        <begin position="5"/>
        <end position="233"/>
    </location>
</feature>
<organism evidence="6 7">
    <name type="scientific">Paenibacillus peoriae</name>
    <dbReference type="NCBI Taxonomy" id="59893"/>
    <lineage>
        <taxon>Bacteria</taxon>
        <taxon>Bacillati</taxon>
        <taxon>Bacillota</taxon>
        <taxon>Bacilli</taxon>
        <taxon>Bacillales</taxon>
        <taxon>Paenibacillaceae</taxon>
        <taxon>Paenibacillus</taxon>
    </lineage>
</organism>
<dbReference type="SMART" id="SM00382">
    <property type="entry name" value="AAA"/>
    <property type="match status" value="1"/>
</dbReference>
<comment type="similarity">
    <text evidence="1">Belongs to the ABC transporter superfamily.</text>
</comment>
<dbReference type="InterPro" id="IPR017871">
    <property type="entry name" value="ABC_transporter-like_CS"/>
</dbReference>
<dbReference type="EMBL" id="CP061172">
    <property type="protein sequence ID" value="QNR67385.1"/>
    <property type="molecule type" value="Genomic_DNA"/>
</dbReference>
<dbReference type="Pfam" id="PF00005">
    <property type="entry name" value="ABC_tran"/>
    <property type="match status" value="1"/>
</dbReference>
<dbReference type="Gene3D" id="3.40.50.300">
    <property type="entry name" value="P-loop containing nucleotide triphosphate hydrolases"/>
    <property type="match status" value="1"/>
</dbReference>
<protein>
    <submittedName>
        <fullName evidence="6">ABC transporter ATP-binding protein</fullName>
    </submittedName>
</protein>
<sequence length="309" mass="35172">MDYIIETKKLRKQFGGSVAVNDISLHVERGSIYGFLGENGAGKTTTIRMLMRLIEPTSGEVFLFGERLEKNYPSIFSKIGTIIETPGLYENLSARDNLRICCMYMGVQDDGRIERTLTTVGLEHTGKKKFKDFSLGMKQRLGIARALVHDPELLILDEPTNGLDPSGIKEIRQLLKRLCEENGKTILISSHILSEIQQLATHIGIIHNGKLLIEDRLSRLEEEFEQYTDIKVNDARAVQTFLQEQMGQQLQSNVISPQQLRIHSPIENTATLNRQLIDHQFSVYEIHTSKQTLEEYFLTLISGEDVRRD</sequence>
<gene>
    <name evidence="6" type="ORF">IAQ67_27200</name>
</gene>
<evidence type="ECO:0000313" key="7">
    <source>
        <dbReference type="Proteomes" id="UP000516384"/>
    </source>
</evidence>
<dbReference type="InterPro" id="IPR003439">
    <property type="entry name" value="ABC_transporter-like_ATP-bd"/>
</dbReference>
<evidence type="ECO:0000313" key="6">
    <source>
        <dbReference type="EMBL" id="QNR67385.1"/>
    </source>
</evidence>
<dbReference type="SUPFAM" id="SSF52540">
    <property type="entry name" value="P-loop containing nucleoside triphosphate hydrolases"/>
    <property type="match status" value="1"/>
</dbReference>
<proteinExistence type="inferred from homology"/>
<keyword evidence="2" id="KW-0813">Transport</keyword>
<accession>A0A7H0Y8H7</accession>
<evidence type="ECO:0000256" key="2">
    <source>
        <dbReference type="ARBA" id="ARBA00022448"/>
    </source>
</evidence>
<evidence type="ECO:0000256" key="4">
    <source>
        <dbReference type="ARBA" id="ARBA00022840"/>
    </source>
</evidence>
<dbReference type="GO" id="GO:0016887">
    <property type="term" value="F:ATP hydrolysis activity"/>
    <property type="evidence" value="ECO:0007669"/>
    <property type="project" value="InterPro"/>
</dbReference>
<dbReference type="GO" id="GO:0005524">
    <property type="term" value="F:ATP binding"/>
    <property type="evidence" value="ECO:0007669"/>
    <property type="project" value="UniProtKB-KW"/>
</dbReference>
<name>A0A7H0Y8H7_9BACL</name>
<reference evidence="6 7" key="1">
    <citation type="submission" date="2020-09" db="EMBL/GenBank/DDBJ databases">
        <title>Characterization of Paenibacillus peoriae strain ZF390 with broad-spectrum antimicrobial activity as a potential biocontrol agent.</title>
        <authorList>
            <person name="Li L."/>
            <person name="Zhao Y."/>
            <person name="Li B."/>
            <person name="Xie X."/>
        </authorList>
    </citation>
    <scope>NUCLEOTIDE SEQUENCE [LARGE SCALE GENOMIC DNA]</scope>
    <source>
        <strain evidence="6 7">ZF390</strain>
    </source>
</reference>
<dbReference type="PROSITE" id="PS00211">
    <property type="entry name" value="ABC_TRANSPORTER_1"/>
    <property type="match status" value="1"/>
</dbReference>
<dbReference type="AlphaFoldDB" id="A0A7H0Y8H7"/>
<evidence type="ECO:0000259" key="5">
    <source>
        <dbReference type="PROSITE" id="PS50893"/>
    </source>
</evidence>
<dbReference type="PANTHER" id="PTHR43335:SF8">
    <property type="entry name" value="ABC TRANSPORTER, ATP-BINDING PROTEIN"/>
    <property type="match status" value="1"/>
</dbReference>
<evidence type="ECO:0000256" key="1">
    <source>
        <dbReference type="ARBA" id="ARBA00005417"/>
    </source>
</evidence>